<protein>
    <submittedName>
        <fullName evidence="2">Uncharacterized protein</fullName>
    </submittedName>
</protein>
<dbReference type="Proteomes" id="UP000027265">
    <property type="component" value="Unassembled WGS sequence"/>
</dbReference>
<proteinExistence type="predicted"/>
<accession>A0A067PG95</accession>
<feature type="compositionally biased region" description="Low complexity" evidence="1">
    <location>
        <begin position="223"/>
        <end position="236"/>
    </location>
</feature>
<dbReference type="STRING" id="933084.A0A067PG95"/>
<dbReference type="HOGENOM" id="CLU_806680_0_0_1"/>
<evidence type="ECO:0000256" key="1">
    <source>
        <dbReference type="SAM" id="MobiDB-lite"/>
    </source>
</evidence>
<sequence>MSESLTCLLTQNGHLLSENQRLMNEVAVSKNSRSGSNVSGLTHGYGNGPICPDHLPREVLWNECDAKKDPTSGTKKDGTFVSDEEYLTIRATGKAVKNKLLALKVPKKFRGAKNTYILLKSLFPMEWLNGLEELEETHKELALYSEPEDSNITDLPPAAPNPKRRQQGNSQHISKKKAQTEASLPSKGTGPDGRDVSGSPPFDIAPSHQTQQVPQMKLPTFTSQPSSSLNPPANSLQIGLDNPLKTDNVDVGFIKVDAHIDNLIHVFSVNFPALNDATELLKAIKLTPDFGPSTAPSDDVAAFIEQLETADPNSPHLSENDDNELWGHHQFTSSVGHSGCVSSE</sequence>
<dbReference type="OrthoDB" id="3227833at2759"/>
<feature type="region of interest" description="Disordered" evidence="1">
    <location>
        <begin position="145"/>
        <end position="236"/>
    </location>
</feature>
<evidence type="ECO:0000313" key="3">
    <source>
        <dbReference type="Proteomes" id="UP000027265"/>
    </source>
</evidence>
<dbReference type="AlphaFoldDB" id="A0A067PG95"/>
<reference evidence="3" key="1">
    <citation type="journal article" date="2014" name="Proc. Natl. Acad. Sci. U.S.A.">
        <title>Extensive sampling of basidiomycete genomes demonstrates inadequacy of the white-rot/brown-rot paradigm for wood decay fungi.</title>
        <authorList>
            <person name="Riley R."/>
            <person name="Salamov A.A."/>
            <person name="Brown D.W."/>
            <person name="Nagy L.G."/>
            <person name="Floudas D."/>
            <person name="Held B.W."/>
            <person name="Levasseur A."/>
            <person name="Lombard V."/>
            <person name="Morin E."/>
            <person name="Otillar R."/>
            <person name="Lindquist E.A."/>
            <person name="Sun H."/>
            <person name="LaButti K.M."/>
            <person name="Schmutz J."/>
            <person name="Jabbour D."/>
            <person name="Luo H."/>
            <person name="Baker S.E."/>
            <person name="Pisabarro A.G."/>
            <person name="Walton J.D."/>
            <person name="Blanchette R.A."/>
            <person name="Henrissat B."/>
            <person name="Martin F."/>
            <person name="Cullen D."/>
            <person name="Hibbett D.S."/>
            <person name="Grigoriev I.V."/>
        </authorList>
    </citation>
    <scope>NUCLEOTIDE SEQUENCE [LARGE SCALE GENOMIC DNA]</scope>
    <source>
        <strain evidence="3">MUCL 33604</strain>
    </source>
</reference>
<organism evidence="2 3">
    <name type="scientific">Jaapia argillacea MUCL 33604</name>
    <dbReference type="NCBI Taxonomy" id="933084"/>
    <lineage>
        <taxon>Eukaryota</taxon>
        <taxon>Fungi</taxon>
        <taxon>Dikarya</taxon>
        <taxon>Basidiomycota</taxon>
        <taxon>Agaricomycotina</taxon>
        <taxon>Agaricomycetes</taxon>
        <taxon>Agaricomycetidae</taxon>
        <taxon>Jaapiales</taxon>
        <taxon>Jaapiaceae</taxon>
        <taxon>Jaapia</taxon>
    </lineage>
</organism>
<gene>
    <name evidence="2" type="ORF">JAAARDRAFT_197937</name>
</gene>
<dbReference type="EMBL" id="KL197737">
    <property type="protein sequence ID" value="KDQ52870.1"/>
    <property type="molecule type" value="Genomic_DNA"/>
</dbReference>
<keyword evidence="3" id="KW-1185">Reference proteome</keyword>
<evidence type="ECO:0000313" key="2">
    <source>
        <dbReference type="EMBL" id="KDQ52870.1"/>
    </source>
</evidence>
<name>A0A067PG95_9AGAM</name>
<dbReference type="InParanoid" id="A0A067PG95"/>